<feature type="transmembrane region" description="Helical" evidence="1">
    <location>
        <begin position="229"/>
        <end position="250"/>
    </location>
</feature>
<evidence type="ECO:0000313" key="2">
    <source>
        <dbReference type="EMBL" id="OCK80673.1"/>
    </source>
</evidence>
<reference evidence="2 3" key="1">
    <citation type="journal article" date="2016" name="Nat. Commun.">
        <title>Ectomycorrhizal ecology is imprinted in the genome of the dominant symbiotic fungus Cenococcum geophilum.</title>
        <authorList>
            <consortium name="DOE Joint Genome Institute"/>
            <person name="Peter M."/>
            <person name="Kohler A."/>
            <person name="Ohm R.A."/>
            <person name="Kuo A."/>
            <person name="Krutzmann J."/>
            <person name="Morin E."/>
            <person name="Arend M."/>
            <person name="Barry K.W."/>
            <person name="Binder M."/>
            <person name="Choi C."/>
            <person name="Clum A."/>
            <person name="Copeland A."/>
            <person name="Grisel N."/>
            <person name="Haridas S."/>
            <person name="Kipfer T."/>
            <person name="LaButti K."/>
            <person name="Lindquist E."/>
            <person name="Lipzen A."/>
            <person name="Maire R."/>
            <person name="Meier B."/>
            <person name="Mihaltcheva S."/>
            <person name="Molinier V."/>
            <person name="Murat C."/>
            <person name="Poggeler S."/>
            <person name="Quandt C.A."/>
            <person name="Sperisen C."/>
            <person name="Tritt A."/>
            <person name="Tisserant E."/>
            <person name="Crous P.W."/>
            <person name="Henrissat B."/>
            <person name="Nehls U."/>
            <person name="Egli S."/>
            <person name="Spatafora J.W."/>
            <person name="Grigoriev I.V."/>
            <person name="Martin F.M."/>
        </authorList>
    </citation>
    <scope>NUCLEOTIDE SEQUENCE [LARGE SCALE GENOMIC DNA]</scope>
    <source>
        <strain evidence="2 3">CBS 459.81</strain>
    </source>
</reference>
<keyword evidence="3" id="KW-1185">Reference proteome</keyword>
<feature type="transmembrane region" description="Helical" evidence="1">
    <location>
        <begin position="144"/>
        <end position="165"/>
    </location>
</feature>
<dbReference type="OrthoDB" id="3517272at2759"/>
<dbReference type="EMBL" id="KV744950">
    <property type="protein sequence ID" value="OCK80673.1"/>
    <property type="molecule type" value="Genomic_DNA"/>
</dbReference>
<feature type="transmembrane region" description="Helical" evidence="1">
    <location>
        <begin position="52"/>
        <end position="75"/>
    </location>
</feature>
<dbReference type="AlphaFoldDB" id="A0A8E2JFJ7"/>
<keyword evidence="1" id="KW-0472">Membrane</keyword>
<feature type="transmembrane region" description="Helical" evidence="1">
    <location>
        <begin position="87"/>
        <end position="109"/>
    </location>
</feature>
<gene>
    <name evidence="2" type="ORF">K432DRAFT_38183</name>
</gene>
<protein>
    <submittedName>
        <fullName evidence="2">Uncharacterized protein</fullName>
    </submittedName>
</protein>
<name>A0A8E2JFJ7_9PEZI</name>
<feature type="transmembrane region" description="Helical" evidence="1">
    <location>
        <begin position="271"/>
        <end position="295"/>
    </location>
</feature>
<evidence type="ECO:0000256" key="1">
    <source>
        <dbReference type="SAM" id="Phobius"/>
    </source>
</evidence>
<evidence type="ECO:0000313" key="3">
    <source>
        <dbReference type="Proteomes" id="UP000250266"/>
    </source>
</evidence>
<accession>A0A8E2JFJ7</accession>
<keyword evidence="1" id="KW-1133">Transmembrane helix</keyword>
<keyword evidence="1" id="KW-0812">Transmembrane</keyword>
<proteinExistence type="predicted"/>
<organism evidence="2 3">
    <name type="scientific">Lepidopterella palustris CBS 459.81</name>
    <dbReference type="NCBI Taxonomy" id="1314670"/>
    <lineage>
        <taxon>Eukaryota</taxon>
        <taxon>Fungi</taxon>
        <taxon>Dikarya</taxon>
        <taxon>Ascomycota</taxon>
        <taxon>Pezizomycotina</taxon>
        <taxon>Dothideomycetes</taxon>
        <taxon>Pleosporomycetidae</taxon>
        <taxon>Mytilinidiales</taxon>
        <taxon>Argynnaceae</taxon>
        <taxon>Lepidopterella</taxon>
    </lineage>
</organism>
<sequence length="370" mass="40450">MGYIITGSGAPSNPPPSILDPNNTQMLQGYFNSTHLSGLHIYYPPGNLPTPWPWILASMLLSLILGVVGLHSTFVSWKSEQESTRFAIARTTTAFAICCVRAVVAFAIALKATLVAGSNHPPPSSLLLLMGSVQTYIGSRSIPLICNFVLVLAQGLVYAALILALDNRSYGRFNVGGGNCPPDGGFDYAAPAFTKSCVNASRTWTAVGCQTLSSTDPNDYNHILYIEEITAYISGAYFLTIILALIDTFSIRRYALYHPVARDGSSNRLKFAAFFAIFSLVLGVVLTPIVVSAHYKQVAHPQTLTFVDSWGAYEKINRTKAEARNATTFGFGDDEHWTDCFNATVPGSRSGFWREWWRDIDPIARILAFV</sequence>
<dbReference type="Proteomes" id="UP000250266">
    <property type="component" value="Unassembled WGS sequence"/>
</dbReference>